<dbReference type="NCBIfam" id="TIGR04183">
    <property type="entry name" value="Por_Secre_tail"/>
    <property type="match status" value="1"/>
</dbReference>
<dbReference type="PRINTS" id="PR00730">
    <property type="entry name" value="THERMOLYSIN"/>
</dbReference>
<organism evidence="15 16">
    <name type="scientific">Hymenobacter fodinae</name>
    <dbReference type="NCBI Taxonomy" id="2510796"/>
    <lineage>
        <taxon>Bacteria</taxon>
        <taxon>Pseudomonadati</taxon>
        <taxon>Bacteroidota</taxon>
        <taxon>Cytophagia</taxon>
        <taxon>Cytophagales</taxon>
        <taxon>Hymenobacteraceae</taxon>
        <taxon>Hymenobacter</taxon>
    </lineage>
</organism>
<dbReference type="Proteomes" id="UP000298337">
    <property type="component" value="Unassembled WGS sequence"/>
</dbReference>
<keyword evidence="7" id="KW-0482">Metalloprotease</keyword>
<dbReference type="SUPFAM" id="SSF55486">
    <property type="entry name" value="Metalloproteases ('zincins'), catalytic domain"/>
    <property type="match status" value="1"/>
</dbReference>
<dbReference type="Pfam" id="PF18962">
    <property type="entry name" value="Por_Secre_tail"/>
    <property type="match status" value="1"/>
</dbReference>
<dbReference type="InterPro" id="IPR023612">
    <property type="entry name" value="Peptidase_M4"/>
</dbReference>
<feature type="domain" description="Secretion system C-terminal sorting" evidence="13">
    <location>
        <begin position="774"/>
        <end position="840"/>
    </location>
</feature>
<dbReference type="PANTHER" id="PTHR33794:SF1">
    <property type="entry name" value="BACILLOLYSIN"/>
    <property type="match status" value="1"/>
</dbReference>
<evidence type="ECO:0000256" key="1">
    <source>
        <dbReference type="ARBA" id="ARBA00009388"/>
    </source>
</evidence>
<protein>
    <submittedName>
        <fullName evidence="15">T9SS type A sorting domain-containing protein</fullName>
    </submittedName>
</protein>
<evidence type="ECO:0000256" key="5">
    <source>
        <dbReference type="ARBA" id="ARBA00022801"/>
    </source>
</evidence>
<dbReference type="GO" id="GO:0004222">
    <property type="term" value="F:metalloendopeptidase activity"/>
    <property type="evidence" value="ECO:0007669"/>
    <property type="project" value="InterPro"/>
</dbReference>
<dbReference type="AlphaFoldDB" id="A0A4Z0PBJ4"/>
<dbReference type="Gene3D" id="3.10.450.490">
    <property type="match status" value="1"/>
</dbReference>
<evidence type="ECO:0000256" key="4">
    <source>
        <dbReference type="ARBA" id="ARBA00022729"/>
    </source>
</evidence>
<dbReference type="PANTHER" id="PTHR33794">
    <property type="entry name" value="BACILLOLYSIN"/>
    <property type="match status" value="1"/>
</dbReference>
<evidence type="ECO:0000259" key="13">
    <source>
        <dbReference type="Pfam" id="PF18962"/>
    </source>
</evidence>
<evidence type="ECO:0000256" key="8">
    <source>
        <dbReference type="PIRSR" id="PIRSR623612-1"/>
    </source>
</evidence>
<dbReference type="InterPro" id="IPR027268">
    <property type="entry name" value="Peptidase_M4/M1_CTD_sf"/>
</dbReference>
<evidence type="ECO:0000256" key="7">
    <source>
        <dbReference type="ARBA" id="ARBA00023049"/>
    </source>
</evidence>
<feature type="domain" description="FTP" evidence="12">
    <location>
        <begin position="95"/>
        <end position="138"/>
    </location>
</feature>
<feature type="domain" description="Peptidase M4" evidence="10">
    <location>
        <begin position="258"/>
        <end position="408"/>
    </location>
</feature>
<keyword evidence="5" id="KW-0378">Hydrolase</keyword>
<proteinExistence type="inferred from homology"/>
<feature type="active site" description="Proton donor" evidence="8">
    <location>
        <position position="501"/>
    </location>
</feature>
<comment type="caution">
    <text evidence="15">The sequence shown here is derived from an EMBL/GenBank/DDBJ whole genome shotgun (WGS) entry which is preliminary data.</text>
</comment>
<evidence type="ECO:0000256" key="3">
    <source>
        <dbReference type="ARBA" id="ARBA00022723"/>
    </source>
</evidence>
<comment type="similarity">
    <text evidence="1">Belongs to the peptidase M4 family.</text>
</comment>
<dbReference type="GO" id="GO:0006508">
    <property type="term" value="P:proteolysis"/>
    <property type="evidence" value="ECO:0007669"/>
    <property type="project" value="UniProtKB-KW"/>
</dbReference>
<feature type="domain" description="Peptidase M4 C-terminal" evidence="11">
    <location>
        <begin position="412"/>
        <end position="590"/>
    </location>
</feature>
<dbReference type="InterPro" id="IPR045474">
    <property type="entry name" value="GEVED"/>
</dbReference>
<dbReference type="InterPro" id="IPR050728">
    <property type="entry name" value="Zinc_Metalloprotease_M4"/>
</dbReference>
<evidence type="ECO:0000259" key="10">
    <source>
        <dbReference type="Pfam" id="PF01447"/>
    </source>
</evidence>
<gene>
    <name evidence="15" type="ORF">EU556_01985</name>
</gene>
<keyword evidence="6" id="KW-0862">Zinc</keyword>
<feature type="signal peptide" evidence="9">
    <location>
        <begin position="1"/>
        <end position="41"/>
    </location>
</feature>
<sequence length="844" mass="89759">MPAGIGAYPSPLFHNLLFMVNKYPAAALLLLGGLAVSSAHAQDQSRVQSKELNDNGTPFLVEFKAQTGAYKLSQADQVLKEHLQLTSEDQMLRAKTDIDELGFVHEKYNQYYKGIKVEQASYTVHARQNDVASISGQFERIKGLNVTPSLNAQAALQRAMAFVGAQKYMWQDAREEAGLKILENNENATYLPKGELVIVRNSRTADESLAGKPTLAWKFNIYAQQPVSRAYIYVDAHSGEVVLQDNIIKHAAATATFATAYSGTRSLANSTTTGGYYLREATRGLGIETYNAKKGSSYTAATDFVDTDNNWTATEYNNANFDNVAGDAHFGAQATYDYWKATHNRNSFDNAGAKIKSYVHFDDTPGDGVGFENAYWNGSVMTYGDGATTFKPLAALDVCGHEIGHAVCEKTANLAYQNESGAMNEGFSDIWGACVEAYTVGIYGLTGKSTWLIGEEIKKSGGALRSMSSPNTYGQPDTYKGTYWKATTTSPTSSNDYGGVHTNSGVLNFWFYLLTQGGSGTNDIGSAYSVTGIGLDAAAKIAYRTESVYLTASSTFANARTAAISAATDLYGAGSTQVTAVTNAWYAVGVGAAAGSTTPPPTTVAYCTSKGTSVAYEWIDYVKLGTMARTSGADGGYYNGTASSTSVAAGSSQTISFSAGFASTAYTEYWKVYIDYNQDGDFTDSGELVVSGSSSSSGTLTSTFTVPTTAKSGATRMRVIVSDASATTSCGSYSYGETEDYTLNISGGTLAPEGLPSLAGGTTLGAEVAKQLEVYPNPAADVLNIALPNGAEVKSVTITDLRGAKAAGARFENGQLNVSTLAKGLYLLTVSDGQKTFRQRFMKQ</sequence>
<dbReference type="OrthoDB" id="291295at2"/>
<keyword evidence="16" id="KW-1185">Reference proteome</keyword>
<dbReference type="Gene3D" id="1.10.390.10">
    <property type="entry name" value="Neutral Protease Domain 2"/>
    <property type="match status" value="1"/>
</dbReference>
<reference evidence="15 16" key="1">
    <citation type="submission" date="2019-04" db="EMBL/GenBank/DDBJ databases">
        <authorList>
            <person name="Feng G."/>
            <person name="Zhang J."/>
            <person name="Zhu H."/>
        </authorList>
    </citation>
    <scope>NUCLEOTIDE SEQUENCE [LARGE SCALE GENOMIC DNA]</scope>
    <source>
        <strain evidence="15 16">92R-1</strain>
    </source>
</reference>
<dbReference type="InterPro" id="IPR026444">
    <property type="entry name" value="Secre_tail"/>
</dbReference>
<evidence type="ECO:0000313" key="15">
    <source>
        <dbReference type="EMBL" id="TGE09628.1"/>
    </source>
</evidence>
<evidence type="ECO:0000256" key="2">
    <source>
        <dbReference type="ARBA" id="ARBA00022670"/>
    </source>
</evidence>
<feature type="domain" description="GEVED" evidence="14">
    <location>
        <begin position="669"/>
        <end position="744"/>
    </location>
</feature>
<evidence type="ECO:0000256" key="9">
    <source>
        <dbReference type="SAM" id="SignalP"/>
    </source>
</evidence>
<name>A0A4Z0PBJ4_9BACT</name>
<evidence type="ECO:0000259" key="12">
    <source>
        <dbReference type="Pfam" id="PF07504"/>
    </source>
</evidence>
<dbReference type="CDD" id="cd09597">
    <property type="entry name" value="M4_TLP"/>
    <property type="match status" value="1"/>
</dbReference>
<dbReference type="Pfam" id="PF20009">
    <property type="entry name" value="GEVED"/>
    <property type="match status" value="1"/>
</dbReference>
<dbReference type="InterPro" id="IPR013856">
    <property type="entry name" value="Peptidase_M4_domain"/>
</dbReference>
<feature type="active site" evidence="8">
    <location>
        <position position="402"/>
    </location>
</feature>
<dbReference type="Pfam" id="PF01447">
    <property type="entry name" value="Peptidase_M4"/>
    <property type="match status" value="1"/>
</dbReference>
<dbReference type="InterPro" id="IPR011096">
    <property type="entry name" value="FTP_domain"/>
</dbReference>
<dbReference type="InterPro" id="IPR001570">
    <property type="entry name" value="Peptidase_M4_C_domain"/>
</dbReference>
<dbReference type="EMBL" id="SRLA01000001">
    <property type="protein sequence ID" value="TGE09628.1"/>
    <property type="molecule type" value="Genomic_DNA"/>
</dbReference>
<evidence type="ECO:0000259" key="11">
    <source>
        <dbReference type="Pfam" id="PF02868"/>
    </source>
</evidence>
<dbReference type="Gene3D" id="3.10.170.10">
    <property type="match status" value="1"/>
</dbReference>
<evidence type="ECO:0000313" key="16">
    <source>
        <dbReference type="Proteomes" id="UP000298337"/>
    </source>
</evidence>
<keyword evidence="2" id="KW-0645">Protease</keyword>
<dbReference type="Pfam" id="PF07504">
    <property type="entry name" value="FTP"/>
    <property type="match status" value="1"/>
</dbReference>
<dbReference type="GO" id="GO:0046872">
    <property type="term" value="F:metal ion binding"/>
    <property type="evidence" value="ECO:0007669"/>
    <property type="project" value="UniProtKB-KW"/>
</dbReference>
<keyword evidence="4 9" id="KW-0732">Signal</keyword>
<evidence type="ECO:0000259" key="14">
    <source>
        <dbReference type="Pfam" id="PF20009"/>
    </source>
</evidence>
<dbReference type="Pfam" id="PF02868">
    <property type="entry name" value="Peptidase_M4_C"/>
    <property type="match status" value="1"/>
</dbReference>
<evidence type="ECO:0000256" key="6">
    <source>
        <dbReference type="ARBA" id="ARBA00022833"/>
    </source>
</evidence>
<accession>A0A4Z0PBJ4</accession>
<feature type="chain" id="PRO_5021267727" evidence="9">
    <location>
        <begin position="42"/>
        <end position="844"/>
    </location>
</feature>
<keyword evidence="3" id="KW-0479">Metal-binding</keyword>